<evidence type="ECO:0008006" key="3">
    <source>
        <dbReference type="Google" id="ProtNLM"/>
    </source>
</evidence>
<comment type="caution">
    <text evidence="1">The sequence shown here is derived from an EMBL/GenBank/DDBJ whole genome shotgun (WGS) entry which is preliminary data.</text>
</comment>
<protein>
    <recommendedName>
        <fullName evidence="3">DUF4367 domain-containing protein</fullName>
    </recommendedName>
</protein>
<dbReference type="AlphaFoldDB" id="A0A7X3FLQ4"/>
<evidence type="ECO:0000313" key="1">
    <source>
        <dbReference type="EMBL" id="MVP02084.1"/>
    </source>
</evidence>
<evidence type="ECO:0000313" key="2">
    <source>
        <dbReference type="Proteomes" id="UP000490800"/>
    </source>
</evidence>
<reference evidence="1 2" key="1">
    <citation type="journal article" date="2019" name="Microorganisms">
        <title>Paenibacillus lutrae sp. nov., A Chitinolytic Species Isolated from A River Otter in Castril Natural Park, Granada, Spain.</title>
        <authorList>
            <person name="Rodriguez M."/>
            <person name="Reina J.C."/>
            <person name="Bejar V."/>
            <person name="Llamas I."/>
        </authorList>
    </citation>
    <scope>NUCLEOTIDE SEQUENCE [LARGE SCALE GENOMIC DNA]</scope>
    <source>
        <strain evidence="1 2">N10</strain>
    </source>
</reference>
<name>A0A7X3FLQ4_9BACL</name>
<proteinExistence type="predicted"/>
<dbReference type="Proteomes" id="UP000490800">
    <property type="component" value="Unassembled WGS sequence"/>
</dbReference>
<sequence length="255" mass="27520">MKHVLHKLVFLLAVFLVVLQGCYEPGNEVAPVTPNATVAPIQSVIPSPEGTTLKELVIKDGSAGHNILDTALEQVEWKLTNGEDVRPSKADLLLHTEIGSQGIVALKIPKSGQTQYNVVALAKTDSKWTITSVLDIPVFNLQKNKQGLALPFDQFEIGKQKIADSDIWAFASDTKLVLIGLYPAKIFTTPEGAENIAVNNHNAWLTTTTEGVPAIYYIENEKLVGITGNLSEVELKKLAMSLPSANAASFPAVNP</sequence>
<accession>A0A7X3FLQ4</accession>
<organism evidence="1 2">
    <name type="scientific">Paenibacillus lutrae</name>
    <dbReference type="NCBI Taxonomy" id="2078573"/>
    <lineage>
        <taxon>Bacteria</taxon>
        <taxon>Bacillati</taxon>
        <taxon>Bacillota</taxon>
        <taxon>Bacilli</taxon>
        <taxon>Bacillales</taxon>
        <taxon>Paenibacillaceae</taxon>
        <taxon>Paenibacillus</taxon>
    </lineage>
</organism>
<gene>
    <name evidence="1" type="ORF">EDM21_21630</name>
</gene>
<dbReference type="RefSeq" id="WP_157338514.1">
    <property type="nucleotide sequence ID" value="NZ_RHLK01000018.1"/>
</dbReference>
<dbReference type="EMBL" id="RHLK01000018">
    <property type="protein sequence ID" value="MVP02084.1"/>
    <property type="molecule type" value="Genomic_DNA"/>
</dbReference>
<dbReference type="OrthoDB" id="2589741at2"/>
<keyword evidence="2" id="KW-1185">Reference proteome</keyword>
<dbReference type="PROSITE" id="PS51257">
    <property type="entry name" value="PROKAR_LIPOPROTEIN"/>
    <property type="match status" value="1"/>
</dbReference>